<dbReference type="GO" id="GO:0008270">
    <property type="term" value="F:zinc ion binding"/>
    <property type="evidence" value="ECO:0007669"/>
    <property type="project" value="InterPro"/>
</dbReference>
<evidence type="ECO:0000256" key="6">
    <source>
        <dbReference type="ARBA" id="ARBA00022438"/>
    </source>
</evidence>
<proteinExistence type="inferred from homology"/>
<evidence type="ECO:0000256" key="3">
    <source>
        <dbReference type="ARBA" id="ARBA00010136"/>
    </source>
</evidence>
<protein>
    <recommendedName>
        <fullName evidence="5">Aminopeptidase N</fullName>
        <ecNumber evidence="4">3.4.11.2</ecNumber>
    </recommendedName>
</protein>
<dbReference type="InterPro" id="IPR042097">
    <property type="entry name" value="Aminopeptidase_N-like_N_sf"/>
</dbReference>
<evidence type="ECO:0000256" key="7">
    <source>
        <dbReference type="ARBA" id="ARBA00022670"/>
    </source>
</evidence>
<dbReference type="GO" id="GO:0005737">
    <property type="term" value="C:cytoplasm"/>
    <property type="evidence" value="ECO:0007669"/>
    <property type="project" value="TreeGrafter"/>
</dbReference>
<dbReference type="InterPro" id="IPR045357">
    <property type="entry name" value="Aminopeptidase_N-like_N"/>
</dbReference>
<dbReference type="InterPro" id="IPR011989">
    <property type="entry name" value="ARM-like"/>
</dbReference>
<dbReference type="EMBL" id="AODQ01000012">
    <property type="protein sequence ID" value="EMR04068.1"/>
    <property type="molecule type" value="Genomic_DNA"/>
</dbReference>
<evidence type="ECO:0000256" key="11">
    <source>
        <dbReference type="ARBA" id="ARBA00023049"/>
    </source>
</evidence>
<dbReference type="EC" id="3.4.11.2" evidence="4"/>
<dbReference type="InterPro" id="IPR001930">
    <property type="entry name" value="Peptidase_M1"/>
</dbReference>
<comment type="similarity">
    <text evidence="3">Belongs to the peptidase M1 family.</text>
</comment>
<dbReference type="eggNOG" id="COG0308">
    <property type="taxonomic scope" value="Bacteria"/>
</dbReference>
<dbReference type="InterPro" id="IPR050344">
    <property type="entry name" value="Peptidase_M1_aminopeptidases"/>
</dbReference>
<dbReference type="Gene3D" id="1.10.390.10">
    <property type="entry name" value="Neutral Protease Domain 2"/>
    <property type="match status" value="1"/>
</dbReference>
<evidence type="ECO:0000256" key="2">
    <source>
        <dbReference type="ARBA" id="ARBA00001947"/>
    </source>
</evidence>
<sequence>MLHSSPGKFLAAALLLLQFASCRTSTPVATPSPETAPPPIDLPAPAAQEAAGLEARLQNYQKTPTRLHDLVHTRLQVSFDWQKQHVKGTATLELRPWFYPQQTLVLDAKGFDIHSVQLLEGSSHKPLKYEYDGLKLNIALGREYSRDEAYFVEIEYTAKPNEQPAGGSEAITSDKGLYFINPLGTEPGKPRQIWTQGETEANSKWFPTIDAPNQKTTQEIYITVDNRYKTLSNGILVQSSLVNDSTRTDYWRMDKPHAPYLFMLAIGDFAVVEESWNGLPVEYWVEPQYERYAKAIFGNTPEMLTYFSDLLDYPYPWSKYAQVVVRDYVSGAMENTTASLFMEELQVDDRSLLDENWDYIIAHELFHQWFGDLVTTESWSNLTLNEAFASYSEYLWSEYKWGEDAAAETLLKEGDAYFREAAEKQVDLIRFYYDDKEDMFDSHTYAKGSRILHMLRKYVGDEAFFTALHRFLKKHEYQPVEVHDLRLAFEEVTGEDLNWFFNQWFLASGHPVLQVDHRWEGGNVVVQVEQQQDLSTTPLYELPLYVDVVAGGQKTRYAIRIDKQQQEFSFPASQQPQLVVFDAEEQLLAEISHTKSAEELRNQYRLAENFISRYKALAQLTEEGSPETLQLMKAALADTSSYMRRTALAAFEEYEGADSQQVYSQLAKMAASDKNSLVRADAMSILAASAPNAYKELFRKGLEDRSYAVVTAAVYGYALSDATDIDQVLRSVETITEGDVPLALAEYYVGSGQTNRYDWFVSQLPRQKGINAYYFLNTFGQYLMAAPQEQVVQGAQLLEKLALSHAKYYVRMAAFNALAIQASLPERETLLRKIAEQEQDPRLKREYQNFF</sequence>
<dbReference type="GO" id="GO:0043171">
    <property type="term" value="P:peptide catabolic process"/>
    <property type="evidence" value="ECO:0007669"/>
    <property type="project" value="TreeGrafter"/>
</dbReference>
<dbReference type="SUPFAM" id="SSF63737">
    <property type="entry name" value="Leukotriene A4 hydrolase N-terminal domain"/>
    <property type="match status" value="1"/>
</dbReference>
<evidence type="ECO:0000256" key="5">
    <source>
        <dbReference type="ARBA" id="ARBA00015611"/>
    </source>
</evidence>
<dbReference type="GO" id="GO:0042277">
    <property type="term" value="F:peptide binding"/>
    <property type="evidence" value="ECO:0007669"/>
    <property type="project" value="TreeGrafter"/>
</dbReference>
<comment type="caution">
    <text evidence="15">The sequence shown here is derived from an EMBL/GenBank/DDBJ whole genome shotgun (WGS) entry which is preliminary data.</text>
</comment>
<dbReference type="InterPro" id="IPR027268">
    <property type="entry name" value="Peptidase_M4/M1_CTD_sf"/>
</dbReference>
<dbReference type="GO" id="GO:0070006">
    <property type="term" value="F:metalloaminopeptidase activity"/>
    <property type="evidence" value="ECO:0007669"/>
    <property type="project" value="TreeGrafter"/>
</dbReference>
<evidence type="ECO:0000256" key="1">
    <source>
        <dbReference type="ARBA" id="ARBA00000098"/>
    </source>
</evidence>
<keyword evidence="7" id="KW-0645">Protease</keyword>
<keyword evidence="12" id="KW-0732">Signal</keyword>
<dbReference type="Pfam" id="PF01433">
    <property type="entry name" value="Peptidase_M1"/>
    <property type="match status" value="1"/>
</dbReference>
<dbReference type="SUPFAM" id="SSF55486">
    <property type="entry name" value="Metalloproteases ('zincins'), catalytic domain"/>
    <property type="match status" value="1"/>
</dbReference>
<keyword evidence="10" id="KW-0862">Zinc</keyword>
<keyword evidence="16" id="KW-1185">Reference proteome</keyword>
<dbReference type="AlphaFoldDB" id="M7N610"/>
<dbReference type="OrthoDB" id="100605at2"/>
<evidence type="ECO:0000259" key="14">
    <source>
        <dbReference type="Pfam" id="PF17900"/>
    </source>
</evidence>
<dbReference type="PANTHER" id="PTHR11533:SF174">
    <property type="entry name" value="PUROMYCIN-SENSITIVE AMINOPEPTIDASE-RELATED"/>
    <property type="match status" value="1"/>
</dbReference>
<feature type="signal peptide" evidence="12">
    <location>
        <begin position="1"/>
        <end position="25"/>
    </location>
</feature>
<dbReference type="GO" id="GO:0006508">
    <property type="term" value="P:proteolysis"/>
    <property type="evidence" value="ECO:0007669"/>
    <property type="project" value="UniProtKB-KW"/>
</dbReference>
<dbReference type="Gene3D" id="2.60.40.1730">
    <property type="entry name" value="tricorn interacting facor f3 domain"/>
    <property type="match status" value="1"/>
</dbReference>
<evidence type="ECO:0000256" key="10">
    <source>
        <dbReference type="ARBA" id="ARBA00022833"/>
    </source>
</evidence>
<dbReference type="InterPro" id="IPR014782">
    <property type="entry name" value="Peptidase_M1_dom"/>
</dbReference>
<keyword evidence="8" id="KW-0479">Metal-binding</keyword>
<dbReference type="Proteomes" id="UP000011910">
    <property type="component" value="Unassembled WGS sequence"/>
</dbReference>
<evidence type="ECO:0000259" key="13">
    <source>
        <dbReference type="Pfam" id="PF01433"/>
    </source>
</evidence>
<evidence type="ECO:0000313" key="16">
    <source>
        <dbReference type="Proteomes" id="UP000011910"/>
    </source>
</evidence>
<evidence type="ECO:0000256" key="4">
    <source>
        <dbReference type="ARBA" id="ARBA00012564"/>
    </source>
</evidence>
<dbReference type="PRINTS" id="PR00756">
    <property type="entry name" value="ALADIPTASE"/>
</dbReference>
<reference evidence="15 16" key="1">
    <citation type="journal article" date="2013" name="Genome Announc.">
        <title>Draft Genome Sequence of Cesiribacter andamanensis Strain AMV16T, Isolated from a Soil Sample from a Mud Volcano in the Andaman Islands, India.</title>
        <authorList>
            <person name="Shivaji S."/>
            <person name="Ara S."/>
            <person name="Begum Z."/>
            <person name="Srinivas T.N."/>
            <person name="Singh A."/>
            <person name="Kumar Pinnaka A."/>
        </authorList>
    </citation>
    <scope>NUCLEOTIDE SEQUENCE [LARGE SCALE GENOMIC DNA]</scope>
    <source>
        <strain evidence="15 16">AMV16</strain>
    </source>
</reference>
<dbReference type="InterPro" id="IPR016024">
    <property type="entry name" value="ARM-type_fold"/>
</dbReference>
<feature type="domain" description="Aminopeptidase N-like N-terminal" evidence="14">
    <location>
        <begin position="72"/>
        <end position="261"/>
    </location>
</feature>
<dbReference type="STRING" id="1279009.ADICEAN_00812"/>
<comment type="catalytic activity">
    <reaction evidence="1">
        <text>Release of an N-terminal amino acid, Xaa-|-Yaa- from a peptide, amide or arylamide. Xaa is preferably Ala, but may be most amino acids including Pro (slow action). When a terminal hydrophobic residue is followed by a prolyl residue, the two may be released as an intact Xaa-Pro dipeptide.</text>
        <dbReference type="EC" id="3.4.11.2"/>
    </reaction>
</comment>
<name>M7N610_9BACT</name>
<comment type="cofactor">
    <cofactor evidence="2">
        <name>Zn(2+)</name>
        <dbReference type="ChEBI" id="CHEBI:29105"/>
    </cofactor>
</comment>
<dbReference type="GO" id="GO:0005615">
    <property type="term" value="C:extracellular space"/>
    <property type="evidence" value="ECO:0007669"/>
    <property type="project" value="TreeGrafter"/>
</dbReference>
<keyword evidence="6 15" id="KW-0031">Aminopeptidase</keyword>
<keyword evidence="11" id="KW-0482">Metalloprotease</keyword>
<evidence type="ECO:0000256" key="9">
    <source>
        <dbReference type="ARBA" id="ARBA00022801"/>
    </source>
</evidence>
<evidence type="ECO:0000256" key="12">
    <source>
        <dbReference type="SAM" id="SignalP"/>
    </source>
</evidence>
<dbReference type="PATRIC" id="fig|1279009.4.peg.819"/>
<feature type="domain" description="Peptidase M1 membrane alanine aminopeptidase" evidence="13">
    <location>
        <begin position="299"/>
        <end position="504"/>
    </location>
</feature>
<keyword evidence="9 15" id="KW-0378">Hydrolase</keyword>
<dbReference type="Pfam" id="PF17900">
    <property type="entry name" value="Peptidase_M1_N"/>
    <property type="match status" value="1"/>
</dbReference>
<dbReference type="Gene3D" id="1.25.10.10">
    <property type="entry name" value="Leucine-rich Repeat Variant"/>
    <property type="match status" value="1"/>
</dbReference>
<dbReference type="RefSeq" id="WP_009194214.1">
    <property type="nucleotide sequence ID" value="NZ_AODQ01000012.1"/>
</dbReference>
<organism evidence="15 16">
    <name type="scientific">Cesiribacter andamanensis AMV16</name>
    <dbReference type="NCBI Taxonomy" id="1279009"/>
    <lineage>
        <taxon>Bacteria</taxon>
        <taxon>Pseudomonadati</taxon>
        <taxon>Bacteroidota</taxon>
        <taxon>Cytophagia</taxon>
        <taxon>Cytophagales</taxon>
        <taxon>Cesiribacteraceae</taxon>
        <taxon>Cesiribacter</taxon>
    </lineage>
</organism>
<dbReference type="CDD" id="cd09603">
    <property type="entry name" value="M1_APN_like"/>
    <property type="match status" value="1"/>
</dbReference>
<dbReference type="PANTHER" id="PTHR11533">
    <property type="entry name" value="PROTEASE M1 ZINC METALLOPROTEASE"/>
    <property type="match status" value="1"/>
</dbReference>
<dbReference type="GO" id="GO:0016020">
    <property type="term" value="C:membrane"/>
    <property type="evidence" value="ECO:0007669"/>
    <property type="project" value="TreeGrafter"/>
</dbReference>
<dbReference type="SUPFAM" id="SSF48371">
    <property type="entry name" value="ARM repeat"/>
    <property type="match status" value="1"/>
</dbReference>
<evidence type="ECO:0000256" key="8">
    <source>
        <dbReference type="ARBA" id="ARBA00022723"/>
    </source>
</evidence>
<gene>
    <name evidence="15" type="primary">pepN_2</name>
    <name evidence="15" type="ORF">ADICEAN_00812</name>
</gene>
<dbReference type="GO" id="GO:0016285">
    <property type="term" value="F:alanyl aminopeptidase activity"/>
    <property type="evidence" value="ECO:0007669"/>
    <property type="project" value="UniProtKB-EC"/>
</dbReference>
<accession>M7N610</accession>
<evidence type="ECO:0000313" key="15">
    <source>
        <dbReference type="EMBL" id="EMR04068.1"/>
    </source>
</evidence>
<feature type="chain" id="PRO_5004081909" description="Aminopeptidase N" evidence="12">
    <location>
        <begin position="26"/>
        <end position="851"/>
    </location>
</feature>